<dbReference type="AlphaFoldDB" id="A0A3N0F5D4"/>
<keyword evidence="3" id="KW-1185">Reference proteome</keyword>
<dbReference type="RefSeq" id="WP_123214104.1">
    <property type="nucleotide sequence ID" value="NZ_RJTM01000002.1"/>
</dbReference>
<protein>
    <submittedName>
        <fullName evidence="2">Mobilization protein</fullName>
    </submittedName>
</protein>
<sequence length="291" mass="33779">MIGKGKSIAHTRASMQYGWNQEKNAEIVYTQNLCGENPKEVTKEFQMIQQMNVRCEKNTLSFVLSPTIEDGRTLSREDLEELTDTFMKEMELGERQAIAFVHRNKAHTHIHLYVNRIDFQGKAYKDNYIGKRSQRAAERTAQQLQLTTVKEVQQSKTQSLKHIRREIKQIHDRIIQQHRPKSFDEYITLMKRQRVSVIPTINKQNQLQGFRFQYKNHNLKGSEVHREMSGAKLGLALSRNQRFGQKLMQNNQVSLMGKAVEISGNMAAKVTKELAKQVAKRVRDTGFEIGY</sequence>
<feature type="domain" description="MobA/VirD2-like nuclease" evidence="1">
    <location>
        <begin position="17"/>
        <end position="145"/>
    </location>
</feature>
<reference evidence="2 3" key="1">
    <citation type="submission" date="2018-10" db="EMBL/GenBank/DDBJ databases">
        <title>Sinomicrobium pectinilyticum sp. nov., a pectinase-producing bacterium isolated from alkaline and saline soil, and emended description of the genus Sinomicrobium.</title>
        <authorList>
            <person name="Cheng B."/>
            <person name="Li C."/>
            <person name="Lai Q."/>
            <person name="Du M."/>
            <person name="Shao Z."/>
            <person name="Xu P."/>
            <person name="Yang C."/>
        </authorList>
    </citation>
    <scope>NUCLEOTIDE SEQUENCE [LARGE SCALE GENOMIC DNA]</scope>
    <source>
        <strain evidence="2 3">5DNS001</strain>
    </source>
</reference>
<gene>
    <name evidence="2" type="ORF">ED312_00910</name>
</gene>
<evidence type="ECO:0000259" key="1">
    <source>
        <dbReference type="Pfam" id="PF03432"/>
    </source>
</evidence>
<evidence type="ECO:0000313" key="3">
    <source>
        <dbReference type="Proteomes" id="UP000267469"/>
    </source>
</evidence>
<organism evidence="2 3">
    <name type="scientific">Sinomicrobium pectinilyticum</name>
    <dbReference type="NCBI Taxonomy" id="1084421"/>
    <lineage>
        <taxon>Bacteria</taxon>
        <taxon>Pseudomonadati</taxon>
        <taxon>Bacteroidota</taxon>
        <taxon>Flavobacteriia</taxon>
        <taxon>Flavobacteriales</taxon>
        <taxon>Flavobacteriaceae</taxon>
        <taxon>Sinomicrobium</taxon>
    </lineage>
</organism>
<dbReference type="OrthoDB" id="3035232at2"/>
<dbReference type="EMBL" id="RJTM01000002">
    <property type="protein sequence ID" value="RNL95192.1"/>
    <property type="molecule type" value="Genomic_DNA"/>
</dbReference>
<proteinExistence type="predicted"/>
<accession>A0A3N0F5D4</accession>
<comment type="caution">
    <text evidence="2">The sequence shown here is derived from an EMBL/GenBank/DDBJ whole genome shotgun (WGS) entry which is preliminary data.</text>
</comment>
<dbReference type="Proteomes" id="UP000267469">
    <property type="component" value="Unassembled WGS sequence"/>
</dbReference>
<dbReference type="InterPro" id="IPR005094">
    <property type="entry name" value="Endonuclease_MobA/VirD2"/>
</dbReference>
<evidence type="ECO:0000313" key="2">
    <source>
        <dbReference type="EMBL" id="RNL95192.1"/>
    </source>
</evidence>
<dbReference type="Pfam" id="PF03432">
    <property type="entry name" value="Relaxase"/>
    <property type="match status" value="1"/>
</dbReference>
<name>A0A3N0F5D4_SINP1</name>